<dbReference type="Pfam" id="PF07103">
    <property type="entry name" value="DUF1365"/>
    <property type="match status" value="1"/>
</dbReference>
<accession>A0ABT2NL95</accession>
<dbReference type="RefSeq" id="WP_261494955.1">
    <property type="nucleotide sequence ID" value="NZ_JAOCQF010000001.1"/>
</dbReference>
<reference evidence="2" key="1">
    <citation type="submission" date="2023-07" db="EMBL/GenBank/DDBJ databases">
        <title>Defluviimonas sediminis sp. nov., isolated from mangrove sediment.</title>
        <authorList>
            <person name="Liu L."/>
            <person name="Li J."/>
            <person name="Huang Y."/>
            <person name="Pan J."/>
            <person name="Li M."/>
        </authorList>
    </citation>
    <scope>NUCLEOTIDE SEQUENCE [LARGE SCALE GENOMIC DNA]</scope>
    <source>
        <strain evidence="2">FT324</strain>
    </source>
</reference>
<dbReference type="PANTHER" id="PTHR33973:SF4">
    <property type="entry name" value="OS07G0153300 PROTEIN"/>
    <property type="match status" value="1"/>
</dbReference>
<dbReference type="InterPro" id="IPR010775">
    <property type="entry name" value="DUF1365"/>
</dbReference>
<dbReference type="PANTHER" id="PTHR33973">
    <property type="entry name" value="OS07G0153300 PROTEIN"/>
    <property type="match status" value="1"/>
</dbReference>
<dbReference type="EMBL" id="JAOCQF010000001">
    <property type="protein sequence ID" value="MCT8329536.1"/>
    <property type="molecule type" value="Genomic_DNA"/>
</dbReference>
<sequence length="251" mass="28157">MTFWPDHISGATTHSRTGRVSHVFRYGVDYVLIDPASAKGPLLFSRNRWNLLSVNDRDHGGQRRLGRGVDWARDILSARGLALGMTDRILLLTQPGFLGYVFNPVSFWLAFRGEELVAVIAEVNNTFGDRHSYLCALPGFAPIGPSDRIEATKVFHVSPFQDIAGKYRFAFDIRPDRINILIAYRNGDEGVFATLSGQRRPLSNRSALGALLRRPAGALRTILLIHWQALRLVLKRAVYRPRPLPPTEEVS</sequence>
<evidence type="ECO:0000313" key="1">
    <source>
        <dbReference type="EMBL" id="MCT8329536.1"/>
    </source>
</evidence>
<gene>
    <name evidence="1" type="ORF">N5I32_08440</name>
</gene>
<organism evidence="1 2">
    <name type="scientific">Albidovulum sediminis</name>
    <dbReference type="NCBI Taxonomy" id="3066345"/>
    <lineage>
        <taxon>Bacteria</taxon>
        <taxon>Pseudomonadati</taxon>
        <taxon>Pseudomonadota</taxon>
        <taxon>Alphaproteobacteria</taxon>
        <taxon>Rhodobacterales</taxon>
        <taxon>Paracoccaceae</taxon>
        <taxon>Albidovulum</taxon>
    </lineage>
</organism>
<evidence type="ECO:0000313" key="2">
    <source>
        <dbReference type="Proteomes" id="UP001205601"/>
    </source>
</evidence>
<proteinExistence type="predicted"/>
<dbReference type="Proteomes" id="UP001205601">
    <property type="component" value="Unassembled WGS sequence"/>
</dbReference>
<protein>
    <submittedName>
        <fullName evidence="1">DUF1365 domain-containing protein</fullName>
    </submittedName>
</protein>
<name>A0ABT2NL95_9RHOB</name>
<comment type="caution">
    <text evidence="1">The sequence shown here is derived from an EMBL/GenBank/DDBJ whole genome shotgun (WGS) entry which is preliminary data.</text>
</comment>
<keyword evidence="2" id="KW-1185">Reference proteome</keyword>